<dbReference type="RefSeq" id="WP_129832721.1">
    <property type="nucleotide sequence ID" value="NZ_CP035704.1"/>
</dbReference>
<evidence type="ECO:0000313" key="3">
    <source>
        <dbReference type="Proteomes" id="UP000291562"/>
    </source>
</evidence>
<reference evidence="2 3" key="1">
    <citation type="submission" date="2019-01" db="EMBL/GenBank/DDBJ databases">
        <title>Pseudolysobacter antarctica gen. nov., sp. nov., isolated from Fildes Peninsula, Antarctica.</title>
        <authorList>
            <person name="Wei Z."/>
            <person name="Peng F."/>
        </authorList>
    </citation>
    <scope>NUCLEOTIDE SEQUENCE [LARGE SCALE GENOMIC DNA]</scope>
    <source>
        <strain evidence="2 3">AQ6-296</strain>
    </source>
</reference>
<organism evidence="2 3">
    <name type="scientific">Pseudolysobacter antarcticus</name>
    <dbReference type="NCBI Taxonomy" id="2511995"/>
    <lineage>
        <taxon>Bacteria</taxon>
        <taxon>Pseudomonadati</taxon>
        <taxon>Pseudomonadota</taxon>
        <taxon>Gammaproteobacteria</taxon>
        <taxon>Lysobacterales</taxon>
        <taxon>Rhodanobacteraceae</taxon>
        <taxon>Pseudolysobacter</taxon>
    </lineage>
</organism>
<dbReference type="AlphaFoldDB" id="A0A411HIY7"/>
<feature type="compositionally biased region" description="Low complexity" evidence="1">
    <location>
        <begin position="11"/>
        <end position="22"/>
    </location>
</feature>
<protein>
    <recommendedName>
        <fullName evidence="4">DUF697 domain-containing protein</fullName>
    </recommendedName>
</protein>
<feature type="region of interest" description="Disordered" evidence="1">
    <location>
        <begin position="1"/>
        <end position="22"/>
    </location>
</feature>
<dbReference type="KEGG" id="xbc:ELE36_08840"/>
<accession>A0A411HIY7</accession>
<dbReference type="EMBL" id="CP035704">
    <property type="protein sequence ID" value="QBB70463.1"/>
    <property type="molecule type" value="Genomic_DNA"/>
</dbReference>
<keyword evidence="3" id="KW-1185">Reference proteome</keyword>
<dbReference type="Proteomes" id="UP000291562">
    <property type="component" value="Chromosome"/>
</dbReference>
<proteinExistence type="predicted"/>
<dbReference type="OrthoDB" id="5951524at2"/>
<evidence type="ECO:0000313" key="2">
    <source>
        <dbReference type="EMBL" id="QBB70463.1"/>
    </source>
</evidence>
<sequence>MPRAKSVSSSTQTIARRATPATATTRDKAFRALLRRKCLRAAGIGALTSVTDIVPGVSRVLGLLFGELLDVKLLSNVQRELIEETLSLYAVALPAAEHQALIKRMQWAGGGGATAVDAMGRRALSKLSTRLGGGIARRLAPFAAALSSALSNAAITYAIGKRAQLAARSNGTALHSMPETLRALTGVDERRILAWSLHALKELINPLRYVIGRRKDKAARKSAVDIDAATNPAIGNSGKVAKPVATRKR</sequence>
<feature type="compositionally biased region" description="Polar residues" evidence="1">
    <location>
        <begin position="1"/>
        <end position="10"/>
    </location>
</feature>
<name>A0A411HIY7_9GAMM</name>
<gene>
    <name evidence="2" type="ORF">ELE36_08840</name>
</gene>
<evidence type="ECO:0008006" key="4">
    <source>
        <dbReference type="Google" id="ProtNLM"/>
    </source>
</evidence>
<evidence type="ECO:0000256" key="1">
    <source>
        <dbReference type="SAM" id="MobiDB-lite"/>
    </source>
</evidence>